<evidence type="ECO:0000313" key="2">
    <source>
        <dbReference type="EMBL" id="AGX87096.1"/>
    </source>
</evidence>
<dbReference type="STRING" id="946483.Cenrod_0997"/>
<dbReference type="RefSeq" id="WP_022771915.1">
    <property type="nucleotide sequence ID" value="NC_022576.1"/>
</dbReference>
<keyword evidence="1" id="KW-1133">Transmembrane helix</keyword>
<name>U5N6D7_9BURK</name>
<keyword evidence="1" id="KW-0472">Membrane</keyword>
<dbReference type="EMBL" id="CP004885">
    <property type="protein sequence ID" value="AGX87096.1"/>
    <property type="molecule type" value="Genomic_DNA"/>
</dbReference>
<feature type="transmembrane region" description="Helical" evidence="1">
    <location>
        <begin position="15"/>
        <end position="39"/>
    </location>
</feature>
<keyword evidence="1" id="KW-0812">Transmembrane</keyword>
<evidence type="ECO:0000313" key="3">
    <source>
        <dbReference type="Proteomes" id="UP000017184"/>
    </source>
</evidence>
<sequence length="182" mass="20816">MRFAFGFFRFLGRGILGLGLFMLLSVLWTMVMFAFNPWLDAKAGQWRKMQPIIVGDAEAGTTRVVLYGTWIEERSSKPHLVPLPLDAEGTQRAAHVFTAWRKVADQPWQYEATWDDGDYLLQSRYRVDARGIPVLIQARGRDPSLAFLGMILAVVTLVIWKGYARWRTHRVFADSLRDAIKG</sequence>
<keyword evidence="3" id="KW-1185">Reference proteome</keyword>
<feature type="transmembrane region" description="Helical" evidence="1">
    <location>
        <begin position="145"/>
        <end position="163"/>
    </location>
</feature>
<dbReference type="AlphaFoldDB" id="U5N6D7"/>
<dbReference type="KEGG" id="cbx:Cenrod_0997"/>
<reference evidence="2 3" key="1">
    <citation type="journal article" date="2013" name="Genome Biol.">
        <title>Genomic analysis reveals key aspects of prokaryotic symbiosis in the phototrophic consortium "Chlorochromatium aggregatum".</title>
        <authorList>
            <person name="Liu Z."/>
            <person name="Muller J."/>
            <person name="Li T."/>
            <person name="Alvey R.M."/>
            <person name="Vogl K."/>
            <person name="Frigaard N.U."/>
            <person name="Rockwell N.C."/>
            <person name="Boyd E.S."/>
            <person name="Tomsho L.P."/>
            <person name="Schuster S.C."/>
            <person name="Henke P."/>
            <person name="Rohde M."/>
            <person name="Overmann J."/>
            <person name="Bryant D.A."/>
        </authorList>
    </citation>
    <scope>NUCLEOTIDE SEQUENCE [LARGE SCALE GENOMIC DNA]</scope>
    <source>
        <strain evidence="2">CR</strain>
    </source>
</reference>
<dbReference type="HOGENOM" id="CLU_1479512_0_0_4"/>
<accession>U5N6D7</accession>
<organism evidence="2 3">
    <name type="scientific">Candidatus Symbiobacter mobilis CR</name>
    <dbReference type="NCBI Taxonomy" id="946483"/>
    <lineage>
        <taxon>Bacteria</taxon>
        <taxon>Pseudomonadati</taxon>
        <taxon>Pseudomonadota</taxon>
        <taxon>Betaproteobacteria</taxon>
        <taxon>Burkholderiales</taxon>
        <taxon>Comamonadaceae</taxon>
    </lineage>
</organism>
<gene>
    <name evidence="2" type="ORF">Cenrod_0997</name>
</gene>
<proteinExistence type="predicted"/>
<protein>
    <submittedName>
        <fullName evidence="2">Uncharacterized protein</fullName>
    </submittedName>
</protein>
<dbReference type="Proteomes" id="UP000017184">
    <property type="component" value="Chromosome"/>
</dbReference>
<evidence type="ECO:0000256" key="1">
    <source>
        <dbReference type="SAM" id="Phobius"/>
    </source>
</evidence>